<evidence type="ECO:0000256" key="1">
    <source>
        <dbReference type="ARBA" id="ARBA00011073"/>
    </source>
</evidence>
<dbReference type="Pfam" id="PF00082">
    <property type="entry name" value="Peptidase_S8"/>
    <property type="match status" value="1"/>
</dbReference>
<accession>A0A0P7B242</accession>
<feature type="compositionally biased region" description="Basic and acidic residues" evidence="5">
    <location>
        <begin position="746"/>
        <end position="760"/>
    </location>
</feature>
<dbReference type="SUPFAM" id="SSF52743">
    <property type="entry name" value="Subtilisin-like"/>
    <property type="match status" value="1"/>
</dbReference>
<dbReference type="PANTHER" id="PTHR43806:SF58">
    <property type="entry name" value="ALKALINE PROTEASE 1-RELATED"/>
    <property type="match status" value="1"/>
</dbReference>
<dbReference type="InterPro" id="IPR000209">
    <property type="entry name" value="Peptidase_S8/S53_dom"/>
</dbReference>
<comment type="caution">
    <text evidence="7">The sequence shown here is derived from an EMBL/GenBank/DDBJ whole genome shotgun (WGS) entry which is preliminary data.</text>
</comment>
<keyword evidence="2" id="KW-0645">Protease</keyword>
<dbReference type="SMART" id="SM00248">
    <property type="entry name" value="ANK"/>
    <property type="match status" value="2"/>
</dbReference>
<evidence type="ECO:0000256" key="4">
    <source>
        <dbReference type="ARBA" id="ARBA00022825"/>
    </source>
</evidence>
<dbReference type="Gene3D" id="3.40.50.200">
    <property type="entry name" value="Peptidase S8/S53 domain"/>
    <property type="match status" value="1"/>
</dbReference>
<evidence type="ECO:0000313" key="8">
    <source>
        <dbReference type="Proteomes" id="UP000050424"/>
    </source>
</evidence>
<sequence>MDEFELWMSDDEDMDDQQSSSIEDATFFKLELKYQGADQRSQEYRLRNKPGQKQREAVSGFVSGSRKKPAFAVSCTAKAIIHGTLDQVSRTRATLLIYDFCFFSYRSTRIKEADIWFEFRPKKGSTSAGPTVHKIEPFAKYDMMPTTEIITRSFTKGGGITSGTMVSANATVSATTSVEKTTTHAAELVGNNPSDEWGNRFLAHWFLKENESQKSGIVSFLRTCILLTRQNDEEFSCMPSIEVTPDFKTWLVTLAGSRTPDDPIILDPEYDAYNMLEGGAKIDELNLGSVKLDDLWHYKFGDAVSPAGCNLFGHRTVINFEIDVSVSSPRFKASPSFSQSIISPSQPKIMTIVEPMQGLWDVSDNEISEGELDQSSVVIGTASRGAGEGDKAWRAKELDRQCVEVMEDLRLNKRRWEESIGPNDVPVLEDYKKTTLAQRRTYDEYAPTALHIFAKGTDKAFSRTPKNICMKVIRYLLEHRYNSSCDLYQGESGKEELVLKIAMKHNNDGFLDCVLECWPEKAPDLLNIQDSDGKNCIHHVFDWPFTSKQDGNGKERFLDRAQKLAAKARANTLAAMDRDGNTPIHYAMHYRQCRGRPDQYVEMVKEMIRKGDEAMRASGTASNKRGESLIHYCRHTNAEFMGGQKSQVKKETRHTAKDSDNHLPIRNTKDLPLREGKKSRLHADEVKSITFEEQTRNLFETPRYPDKFGIRHQNTASLQISMPPLELQIRKEFPQMPQPLRRVEHGSFGEDEAKGKEGKKLPARKPLNKHQKCAQDLLEFLTKHYIRTRSDLEARNLIYEKQSSDMNKNLYFDASGKEDAGAIIELLNRMEMGGFAETLSYVYLPTVLHVEPQSQLRRKNYEANSGRAVSKSLRGNNKPGRDILVDVFNKLHQLGVRSILRLCVEDRDPPSHSDASIEKAIRGSESLLQTAESRVNRPISVETWDWRKPDLSIDVIEYAAPTVEQINLYWSGNQAVLRAWSCLERIPRLYTTTARRLKKVTVYAAPGLETRERMDNSLRRFEQDIRSITSCPEIQVEIHHRMEGLFTKQDMIEEVGNSSGGQVDGKQHVWVKRMEEFRGALAQTLGLKEIDVKRIKVALIDDGVELSSLDTYNNTVKASGLSYCPRSDRGAERPWHRSNTGHGTIMANMIVRLNPWVSLYVMRVQDGKSLDGERTIYAESAARAIRGAIDLGVNIISMSWTVKQKVASTTGQARNENGASKLTAEEMHIKELQEAIDAAVEARILMFCSASDDLQASSMDSLPFRQRPGYIFRIGAAHADGRRSSYSEDKEKIDYFFPGNQVAEAWNPRSSDTVKYHDGSSVSTALAAGLASLIMYCAAISGQYQTESKPAEFNRYVKLVDALQDRDNMKRAFDNIEDPKHLDRKFLPAWEVFGPVADRMKQERDRNKKMDELIILVSDLCTDFNDITLAPIRLFVSRDGGVFEDGKQQSDFCGSDFK</sequence>
<dbReference type="GO" id="GO:0006508">
    <property type="term" value="P:proteolysis"/>
    <property type="evidence" value="ECO:0007669"/>
    <property type="project" value="UniProtKB-KW"/>
</dbReference>
<keyword evidence="4" id="KW-0720">Serine protease</keyword>
<dbReference type="InterPro" id="IPR036770">
    <property type="entry name" value="Ankyrin_rpt-contain_sf"/>
</dbReference>
<dbReference type="Proteomes" id="UP000050424">
    <property type="component" value="Unassembled WGS sequence"/>
</dbReference>
<keyword evidence="3" id="KW-0378">Hydrolase</keyword>
<gene>
    <name evidence="7" type="ORF">AK830_g11140</name>
</gene>
<feature type="domain" description="Peptidase S8/S53" evidence="6">
    <location>
        <begin position="1093"/>
        <end position="1335"/>
    </location>
</feature>
<dbReference type="InterPro" id="IPR050131">
    <property type="entry name" value="Peptidase_S8_subtilisin-like"/>
</dbReference>
<evidence type="ECO:0000256" key="2">
    <source>
        <dbReference type="ARBA" id="ARBA00022670"/>
    </source>
</evidence>
<evidence type="ECO:0000259" key="6">
    <source>
        <dbReference type="Pfam" id="PF00082"/>
    </source>
</evidence>
<protein>
    <recommendedName>
        <fullName evidence="6">Peptidase S8/S53 domain-containing protein</fullName>
    </recommendedName>
</protein>
<evidence type="ECO:0000256" key="5">
    <source>
        <dbReference type="SAM" id="MobiDB-lite"/>
    </source>
</evidence>
<dbReference type="Gene3D" id="1.25.40.20">
    <property type="entry name" value="Ankyrin repeat-containing domain"/>
    <property type="match status" value="1"/>
</dbReference>
<dbReference type="PRINTS" id="PR00723">
    <property type="entry name" value="SUBTILISIN"/>
</dbReference>
<proteinExistence type="inferred from homology"/>
<dbReference type="InterPro" id="IPR036852">
    <property type="entry name" value="Peptidase_S8/S53_dom_sf"/>
</dbReference>
<evidence type="ECO:0000313" key="7">
    <source>
        <dbReference type="EMBL" id="KPM35437.1"/>
    </source>
</evidence>
<evidence type="ECO:0000256" key="3">
    <source>
        <dbReference type="ARBA" id="ARBA00022801"/>
    </source>
</evidence>
<dbReference type="OrthoDB" id="5093543at2759"/>
<organism evidence="7 8">
    <name type="scientific">Neonectria ditissima</name>
    <dbReference type="NCBI Taxonomy" id="78410"/>
    <lineage>
        <taxon>Eukaryota</taxon>
        <taxon>Fungi</taxon>
        <taxon>Dikarya</taxon>
        <taxon>Ascomycota</taxon>
        <taxon>Pezizomycotina</taxon>
        <taxon>Sordariomycetes</taxon>
        <taxon>Hypocreomycetidae</taxon>
        <taxon>Hypocreales</taxon>
        <taxon>Nectriaceae</taxon>
        <taxon>Neonectria</taxon>
    </lineage>
</organism>
<reference evidence="7 8" key="1">
    <citation type="submission" date="2015-09" db="EMBL/GenBank/DDBJ databases">
        <title>Draft genome of a European isolate of the apple canker pathogen Neonectria ditissima.</title>
        <authorList>
            <person name="Gomez-Cortecero A."/>
            <person name="Harrison R.J."/>
            <person name="Armitage A.D."/>
        </authorList>
    </citation>
    <scope>NUCLEOTIDE SEQUENCE [LARGE SCALE GENOMIC DNA]</scope>
    <source>
        <strain evidence="7 8">R09/05</strain>
    </source>
</reference>
<feature type="region of interest" description="Disordered" evidence="5">
    <location>
        <begin position="746"/>
        <end position="768"/>
    </location>
</feature>
<dbReference type="SUPFAM" id="SSF48403">
    <property type="entry name" value="Ankyrin repeat"/>
    <property type="match status" value="1"/>
</dbReference>
<dbReference type="STRING" id="78410.A0A0P7B242"/>
<dbReference type="InterPro" id="IPR002110">
    <property type="entry name" value="Ankyrin_rpt"/>
</dbReference>
<dbReference type="CDD" id="cd07491">
    <property type="entry name" value="Peptidases_S8_7"/>
    <property type="match status" value="1"/>
</dbReference>
<dbReference type="PANTHER" id="PTHR43806">
    <property type="entry name" value="PEPTIDASE S8"/>
    <property type="match status" value="1"/>
</dbReference>
<dbReference type="InterPro" id="IPR015500">
    <property type="entry name" value="Peptidase_S8_subtilisin-rel"/>
</dbReference>
<keyword evidence="8" id="KW-1185">Reference proteome</keyword>
<name>A0A0P7B242_9HYPO</name>
<comment type="similarity">
    <text evidence="1">Belongs to the peptidase S8 family.</text>
</comment>
<dbReference type="GO" id="GO:0004252">
    <property type="term" value="F:serine-type endopeptidase activity"/>
    <property type="evidence" value="ECO:0007669"/>
    <property type="project" value="InterPro"/>
</dbReference>
<dbReference type="EMBL" id="LKCW01000253">
    <property type="protein sequence ID" value="KPM35437.1"/>
    <property type="molecule type" value="Genomic_DNA"/>
</dbReference>